<proteinExistence type="predicted"/>
<sequence length="180" mass="18225">MRAYSLVACGLLGAALSSLAIAQAGSTGQTVHRCVGRHGEIVFSGLPCAAGESAAISAAVATTASAPQADAACPASREELRDRVAAAIARRDPNALAGLLRWQGVGASAAGSRLRALRDIAQRPLLAIDSTGAVDGSPDDTQALDASDSLRVRTGSNESGGVREHAFGVGVEGGCYWLVW</sequence>
<dbReference type="EMBL" id="BAAAEU010000010">
    <property type="protein sequence ID" value="GAA0716922.1"/>
    <property type="molecule type" value="Genomic_DNA"/>
</dbReference>
<dbReference type="Proteomes" id="UP001501523">
    <property type="component" value="Unassembled WGS sequence"/>
</dbReference>
<evidence type="ECO:0000256" key="2">
    <source>
        <dbReference type="SAM" id="SignalP"/>
    </source>
</evidence>
<comment type="caution">
    <text evidence="3">The sequence shown here is derived from an EMBL/GenBank/DDBJ whole genome shotgun (WGS) entry which is preliminary data.</text>
</comment>
<keyword evidence="4" id="KW-1185">Reference proteome</keyword>
<gene>
    <name evidence="3" type="ORF">GCM10009105_23740</name>
</gene>
<name>A0ABN1IMF1_9GAMM</name>
<feature type="region of interest" description="Disordered" evidence="1">
    <location>
        <begin position="131"/>
        <end position="164"/>
    </location>
</feature>
<dbReference type="RefSeq" id="WP_343791342.1">
    <property type="nucleotide sequence ID" value="NZ_BAAAEU010000010.1"/>
</dbReference>
<evidence type="ECO:0000313" key="3">
    <source>
        <dbReference type="EMBL" id="GAA0716922.1"/>
    </source>
</evidence>
<keyword evidence="2" id="KW-0732">Signal</keyword>
<feature type="signal peptide" evidence="2">
    <location>
        <begin position="1"/>
        <end position="20"/>
    </location>
</feature>
<reference evidence="3 4" key="1">
    <citation type="journal article" date="2019" name="Int. J. Syst. Evol. Microbiol.">
        <title>The Global Catalogue of Microorganisms (GCM) 10K type strain sequencing project: providing services to taxonomists for standard genome sequencing and annotation.</title>
        <authorList>
            <consortium name="The Broad Institute Genomics Platform"/>
            <consortium name="The Broad Institute Genome Sequencing Center for Infectious Disease"/>
            <person name="Wu L."/>
            <person name="Ma J."/>
        </authorList>
    </citation>
    <scope>NUCLEOTIDE SEQUENCE [LARGE SCALE GENOMIC DNA]</scope>
    <source>
        <strain evidence="3 4">JCM 15421</strain>
    </source>
</reference>
<feature type="chain" id="PRO_5047203304" description="DUF4124 domain-containing protein" evidence="2">
    <location>
        <begin position="21"/>
        <end position="180"/>
    </location>
</feature>
<evidence type="ECO:0008006" key="5">
    <source>
        <dbReference type="Google" id="ProtNLM"/>
    </source>
</evidence>
<organism evidence="3 4">
    <name type="scientific">Dokdonella soli</name>
    <dbReference type="NCBI Taxonomy" id="529810"/>
    <lineage>
        <taxon>Bacteria</taxon>
        <taxon>Pseudomonadati</taxon>
        <taxon>Pseudomonadota</taxon>
        <taxon>Gammaproteobacteria</taxon>
        <taxon>Lysobacterales</taxon>
        <taxon>Rhodanobacteraceae</taxon>
        <taxon>Dokdonella</taxon>
    </lineage>
</organism>
<protein>
    <recommendedName>
        <fullName evidence="5">DUF4124 domain-containing protein</fullName>
    </recommendedName>
</protein>
<accession>A0ABN1IMF1</accession>
<evidence type="ECO:0000313" key="4">
    <source>
        <dbReference type="Proteomes" id="UP001501523"/>
    </source>
</evidence>
<evidence type="ECO:0000256" key="1">
    <source>
        <dbReference type="SAM" id="MobiDB-lite"/>
    </source>
</evidence>